<reference evidence="1" key="1">
    <citation type="submission" date="2018-11" db="EMBL/GenBank/DDBJ databases">
        <authorList>
            <consortium name="Pathogen Informatics"/>
        </authorList>
    </citation>
    <scope>NUCLEOTIDE SEQUENCE</scope>
</reference>
<evidence type="ECO:0000313" key="2">
    <source>
        <dbReference type="Proteomes" id="UP000784294"/>
    </source>
</evidence>
<protein>
    <submittedName>
        <fullName evidence="1">Uncharacterized protein</fullName>
    </submittedName>
</protein>
<keyword evidence="2" id="KW-1185">Reference proteome</keyword>
<gene>
    <name evidence="1" type="ORF">PXEA_LOCUS35016</name>
</gene>
<comment type="caution">
    <text evidence="1">The sequence shown here is derived from an EMBL/GenBank/DDBJ whole genome shotgun (WGS) entry which is preliminary data.</text>
</comment>
<dbReference type="Proteomes" id="UP000784294">
    <property type="component" value="Unassembled WGS sequence"/>
</dbReference>
<name>A0A3S5CV89_9PLAT</name>
<sequence>MSSLNKSYLQDYFTQSVATSSPPSFSPPSPSSISSAILPSEHSLFFSAGLHCHNFQPPQQKQSVLRPDSGIPSVFSSTSLFSNPEVKCDQLTRGTKEVSSTHLPPITRTAYLAVFEEQVLNRAYPALWFDVIYDLEITRQALKEEQRNFHFFNF</sequence>
<dbReference type="AlphaFoldDB" id="A0A3S5CV89"/>
<accession>A0A3S5CV89</accession>
<organism evidence="1 2">
    <name type="scientific">Protopolystoma xenopodis</name>
    <dbReference type="NCBI Taxonomy" id="117903"/>
    <lineage>
        <taxon>Eukaryota</taxon>
        <taxon>Metazoa</taxon>
        <taxon>Spiralia</taxon>
        <taxon>Lophotrochozoa</taxon>
        <taxon>Platyhelminthes</taxon>
        <taxon>Monogenea</taxon>
        <taxon>Polyopisthocotylea</taxon>
        <taxon>Polystomatidea</taxon>
        <taxon>Polystomatidae</taxon>
        <taxon>Protopolystoma</taxon>
    </lineage>
</organism>
<dbReference type="EMBL" id="CAAALY010269986">
    <property type="protein sequence ID" value="VEL41576.1"/>
    <property type="molecule type" value="Genomic_DNA"/>
</dbReference>
<evidence type="ECO:0000313" key="1">
    <source>
        <dbReference type="EMBL" id="VEL41576.1"/>
    </source>
</evidence>
<proteinExistence type="predicted"/>